<proteinExistence type="predicted"/>
<name>A0AAQ1SPW7_LEPIR</name>
<evidence type="ECO:0000313" key="2">
    <source>
        <dbReference type="EMBL" id="SOR62677.1"/>
    </source>
</evidence>
<reference evidence="2 3" key="1">
    <citation type="submission" date="2017-11" db="EMBL/GenBank/DDBJ databases">
        <authorList>
            <person name="Lechat P."/>
        </authorList>
    </citation>
    <scope>NUCLEOTIDE SEQUENCE [LARGE SCALE GENOMIC DNA]</scope>
    <source>
        <strain evidence="2">L495</strain>
    </source>
</reference>
<dbReference type="EMBL" id="OEJX01000045">
    <property type="protein sequence ID" value="SOR62677.1"/>
    <property type="molecule type" value="Genomic_DNA"/>
</dbReference>
<comment type="caution">
    <text evidence="2">The sequence shown here is derived from an EMBL/GenBank/DDBJ whole genome shotgun (WGS) entry which is preliminary data.</text>
</comment>
<organism evidence="2 3">
    <name type="scientific">Leptospira interrogans serovar Manilae</name>
    <dbReference type="NCBI Taxonomy" id="214675"/>
    <lineage>
        <taxon>Bacteria</taxon>
        <taxon>Pseudomonadati</taxon>
        <taxon>Spirochaetota</taxon>
        <taxon>Spirochaetia</taxon>
        <taxon>Leptospirales</taxon>
        <taxon>Leptospiraceae</taxon>
        <taxon>Leptospira</taxon>
    </lineage>
</organism>
<sequence length="180" mass="20997">MNISQEDLENSPYRTFHRTVVDHFRKLIPANSKFKIFPFSLKKGSNIHGLIFGASHMAAFCKFLEIAWKVNPINGDANFDIDSDFEKQESNELFQELKLKTKIELFKEQLTDKIKTRLIQNSLVLFEFTIFSGHLPIHARDVINSLKSDGTIQYTGNIPINYDAYKRKERKTWKINELNN</sequence>
<feature type="domain" description="GMT-like wHTH" evidence="1">
    <location>
        <begin position="80"/>
        <end position="154"/>
    </location>
</feature>
<dbReference type="Proteomes" id="UP000234460">
    <property type="component" value="Chromosome LMANV2"/>
</dbReference>
<gene>
    <name evidence="2" type="ORF">LMANV2_50042</name>
</gene>
<dbReference type="AlphaFoldDB" id="A0AAQ1SPW7"/>
<protein>
    <recommendedName>
        <fullName evidence="1">GMT-like wHTH domain-containing protein</fullName>
    </recommendedName>
</protein>
<evidence type="ECO:0000313" key="3">
    <source>
        <dbReference type="Proteomes" id="UP000234460"/>
    </source>
</evidence>
<dbReference type="Pfam" id="PF22560">
    <property type="entry name" value="GMT-wHTH"/>
    <property type="match status" value="1"/>
</dbReference>
<evidence type="ECO:0000259" key="1">
    <source>
        <dbReference type="Pfam" id="PF22560"/>
    </source>
</evidence>
<dbReference type="RefSeq" id="WP_001027393.1">
    <property type="nucleotide sequence ID" value="NZ_CP011931.1"/>
</dbReference>
<accession>A0AAQ1SPW7</accession>
<dbReference type="InterPro" id="IPR054339">
    <property type="entry name" value="GMT_wHTH"/>
</dbReference>